<protein>
    <recommendedName>
        <fullName evidence="3">Maturase K</fullName>
    </recommendedName>
</protein>
<dbReference type="Proteomes" id="UP000823046">
    <property type="component" value="Unassembled WGS sequence"/>
</dbReference>
<dbReference type="EMBL" id="JADAQX010000040">
    <property type="protein sequence ID" value="KAF8822592.1"/>
    <property type="molecule type" value="Genomic_DNA"/>
</dbReference>
<feature type="non-terminal residue" evidence="1">
    <location>
        <position position="1"/>
    </location>
</feature>
<proteinExistence type="predicted"/>
<reference evidence="1 2" key="1">
    <citation type="journal article" date="2020" name="bioRxiv">
        <title>Metabolic contributions of an alphaproteobacterial endosymbiont in the apicomplexan Cardiosporidium cionae.</title>
        <authorList>
            <person name="Hunter E.S."/>
            <person name="Paight C.J."/>
            <person name="Lane C.E."/>
        </authorList>
    </citation>
    <scope>NUCLEOTIDE SEQUENCE [LARGE SCALE GENOMIC DNA]</scope>
    <source>
        <strain evidence="1">ESH_2018</strain>
    </source>
</reference>
<keyword evidence="2" id="KW-1185">Reference proteome</keyword>
<evidence type="ECO:0000313" key="2">
    <source>
        <dbReference type="Proteomes" id="UP000823046"/>
    </source>
</evidence>
<accession>A0ABQ7JF04</accession>
<evidence type="ECO:0000313" key="1">
    <source>
        <dbReference type="EMBL" id="KAF8822592.1"/>
    </source>
</evidence>
<organism evidence="1 2">
    <name type="scientific">Cardiosporidium cionae</name>
    <dbReference type="NCBI Taxonomy" id="476202"/>
    <lineage>
        <taxon>Eukaryota</taxon>
        <taxon>Sar</taxon>
        <taxon>Alveolata</taxon>
        <taxon>Apicomplexa</taxon>
        <taxon>Aconoidasida</taxon>
        <taxon>Nephromycida</taxon>
        <taxon>Cardiosporidium</taxon>
    </lineage>
</organism>
<sequence>LRLFIHLYFAIPRRVICDWRSSEQKDIIEETISDFDDEILSIRENVLLSASSFTSSSSNPFLLNSSGMDHKVLTILLMSPQFSNLLHHLIWETFKNTCNSSASKFLSLMIPISSYQSSLSSCLLCFCNILQYQLKVMCDFELQPSSSSPASPRSSLFLKFLSVEILADLSHFLNTLAWELIKFRFSSQEWHSFPYFDNLHSTVTSLVRILYDRNSRLKFLKSEDWVLKEPLSYFVR</sequence>
<gene>
    <name evidence="1" type="ORF">IE077_003389</name>
</gene>
<evidence type="ECO:0008006" key="3">
    <source>
        <dbReference type="Google" id="ProtNLM"/>
    </source>
</evidence>
<comment type="caution">
    <text evidence="1">The sequence shown here is derived from an EMBL/GenBank/DDBJ whole genome shotgun (WGS) entry which is preliminary data.</text>
</comment>
<name>A0ABQ7JF04_9APIC</name>